<sequence>MPTLYLVRHGRAAAGWDSDLDPGLDDLGREQAQRAAATLAPLGPLDLLASPMARARETAAPLALSWRREPRVESRVSEIPSPIADLGARGRWLRDIVARNWAELDAPLQRWRADVLAALATLTSDTVVVTHYIAINVAVGAATSDDRVVNFRPDHCSITMLRYTGGQLTLVQHGAEGATRVL</sequence>
<organism evidence="1 2">
    <name type="scientific">Candidatus Muproteobacteria bacterium RBG_16_60_9</name>
    <dbReference type="NCBI Taxonomy" id="1817755"/>
    <lineage>
        <taxon>Bacteria</taxon>
        <taxon>Pseudomonadati</taxon>
        <taxon>Pseudomonadota</taxon>
        <taxon>Candidatus Muproteobacteria</taxon>
    </lineage>
</organism>
<dbReference type="Gene3D" id="3.40.50.1240">
    <property type="entry name" value="Phosphoglycerate mutase-like"/>
    <property type="match status" value="1"/>
</dbReference>
<evidence type="ECO:0008006" key="3">
    <source>
        <dbReference type="Google" id="ProtNLM"/>
    </source>
</evidence>
<name>A0A1F6V5J6_9PROT</name>
<accession>A0A1F6V5J6</accession>
<comment type="caution">
    <text evidence="1">The sequence shown here is derived from an EMBL/GenBank/DDBJ whole genome shotgun (WGS) entry which is preliminary data.</text>
</comment>
<reference evidence="1 2" key="1">
    <citation type="journal article" date="2016" name="Nat. Commun.">
        <title>Thousands of microbial genomes shed light on interconnected biogeochemical processes in an aquifer system.</title>
        <authorList>
            <person name="Anantharaman K."/>
            <person name="Brown C.T."/>
            <person name="Hug L.A."/>
            <person name="Sharon I."/>
            <person name="Castelle C.J."/>
            <person name="Probst A.J."/>
            <person name="Thomas B.C."/>
            <person name="Singh A."/>
            <person name="Wilkins M.J."/>
            <person name="Karaoz U."/>
            <person name="Brodie E.L."/>
            <person name="Williams K.H."/>
            <person name="Hubbard S.S."/>
            <person name="Banfield J.F."/>
        </authorList>
    </citation>
    <scope>NUCLEOTIDE SEQUENCE [LARGE SCALE GENOMIC DNA]</scope>
</reference>
<evidence type="ECO:0000313" key="1">
    <source>
        <dbReference type="EMBL" id="OGI64789.1"/>
    </source>
</evidence>
<dbReference type="CDD" id="cd07067">
    <property type="entry name" value="HP_PGM_like"/>
    <property type="match status" value="1"/>
</dbReference>
<dbReference type="SUPFAM" id="SSF53254">
    <property type="entry name" value="Phosphoglycerate mutase-like"/>
    <property type="match status" value="1"/>
</dbReference>
<dbReference type="InterPro" id="IPR029033">
    <property type="entry name" value="His_PPase_superfam"/>
</dbReference>
<gene>
    <name evidence="1" type="ORF">A2W18_00620</name>
</gene>
<dbReference type="Proteomes" id="UP000179076">
    <property type="component" value="Unassembled WGS sequence"/>
</dbReference>
<dbReference type="AlphaFoldDB" id="A0A1F6V5J6"/>
<evidence type="ECO:0000313" key="2">
    <source>
        <dbReference type="Proteomes" id="UP000179076"/>
    </source>
</evidence>
<dbReference type="InterPro" id="IPR013078">
    <property type="entry name" value="His_Pase_superF_clade-1"/>
</dbReference>
<dbReference type="Pfam" id="PF00300">
    <property type="entry name" value="His_Phos_1"/>
    <property type="match status" value="1"/>
</dbReference>
<protein>
    <recommendedName>
        <fullName evidence="3">Histidine phosphatase family protein</fullName>
    </recommendedName>
</protein>
<dbReference type="EMBL" id="MFSP01000120">
    <property type="protein sequence ID" value="OGI64789.1"/>
    <property type="molecule type" value="Genomic_DNA"/>
</dbReference>
<proteinExistence type="predicted"/>
<dbReference type="SMART" id="SM00855">
    <property type="entry name" value="PGAM"/>
    <property type="match status" value="1"/>
</dbReference>